<evidence type="ECO:0000256" key="3">
    <source>
        <dbReference type="ARBA" id="ARBA00023212"/>
    </source>
</evidence>
<gene>
    <name evidence="5" type="ORF">UPYG_G00313370</name>
</gene>
<keyword evidence="3" id="KW-0206">Cytoskeleton</keyword>
<dbReference type="Pfam" id="PF20491">
    <property type="entry name" value="Ermin"/>
    <property type="match status" value="1"/>
</dbReference>
<keyword evidence="2" id="KW-0009">Actin-binding</keyword>
<comment type="caution">
    <text evidence="5">The sequence shown here is derived from an EMBL/GenBank/DDBJ whole genome shotgun (WGS) entry which is preliminary data.</text>
</comment>
<feature type="compositionally biased region" description="Basic and acidic residues" evidence="4">
    <location>
        <begin position="170"/>
        <end position="187"/>
    </location>
</feature>
<organism evidence="5 6">
    <name type="scientific">Umbra pygmaea</name>
    <name type="common">Eastern mudminnow</name>
    <dbReference type="NCBI Taxonomy" id="75934"/>
    <lineage>
        <taxon>Eukaryota</taxon>
        <taxon>Metazoa</taxon>
        <taxon>Chordata</taxon>
        <taxon>Craniata</taxon>
        <taxon>Vertebrata</taxon>
        <taxon>Euteleostomi</taxon>
        <taxon>Actinopterygii</taxon>
        <taxon>Neopterygii</taxon>
        <taxon>Teleostei</taxon>
        <taxon>Protacanthopterygii</taxon>
        <taxon>Esociformes</taxon>
        <taxon>Umbridae</taxon>
        <taxon>Umbra</taxon>
    </lineage>
</organism>
<reference evidence="5 6" key="1">
    <citation type="submission" date="2024-06" db="EMBL/GenBank/DDBJ databases">
        <authorList>
            <person name="Pan Q."/>
            <person name="Wen M."/>
            <person name="Jouanno E."/>
            <person name="Zahm M."/>
            <person name="Klopp C."/>
            <person name="Cabau C."/>
            <person name="Louis A."/>
            <person name="Berthelot C."/>
            <person name="Parey E."/>
            <person name="Roest Crollius H."/>
            <person name="Montfort J."/>
            <person name="Robinson-Rechavi M."/>
            <person name="Bouchez O."/>
            <person name="Lampietro C."/>
            <person name="Lopez Roques C."/>
            <person name="Donnadieu C."/>
            <person name="Postlethwait J."/>
            <person name="Bobe J."/>
            <person name="Verreycken H."/>
            <person name="Guiguen Y."/>
        </authorList>
    </citation>
    <scope>NUCLEOTIDE SEQUENCE [LARGE SCALE GENOMIC DNA]</scope>
    <source>
        <strain evidence="5">Up_M1</strain>
        <tissue evidence="5">Testis</tissue>
    </source>
</reference>
<keyword evidence="3" id="KW-0963">Cytoplasm</keyword>
<dbReference type="PANTHER" id="PTHR47137:SF1">
    <property type="entry name" value="ERMIN"/>
    <property type="match status" value="1"/>
</dbReference>
<dbReference type="GO" id="GO:0005856">
    <property type="term" value="C:cytoskeleton"/>
    <property type="evidence" value="ECO:0007669"/>
    <property type="project" value="UniProtKB-SubCell"/>
</dbReference>
<evidence type="ECO:0000256" key="1">
    <source>
        <dbReference type="ARBA" id="ARBA00004245"/>
    </source>
</evidence>
<feature type="region of interest" description="Disordered" evidence="4">
    <location>
        <begin position="148"/>
        <end position="266"/>
    </location>
</feature>
<evidence type="ECO:0000256" key="4">
    <source>
        <dbReference type="SAM" id="MobiDB-lite"/>
    </source>
</evidence>
<dbReference type="Proteomes" id="UP001557470">
    <property type="component" value="Unassembled WGS sequence"/>
</dbReference>
<dbReference type="AlphaFoldDB" id="A0ABD0WJ95"/>
<dbReference type="GO" id="GO:0003779">
    <property type="term" value="F:actin binding"/>
    <property type="evidence" value="ECO:0007669"/>
    <property type="project" value="UniProtKB-KW"/>
</dbReference>
<evidence type="ECO:0000313" key="5">
    <source>
        <dbReference type="EMBL" id="KAL0963772.1"/>
    </source>
</evidence>
<sequence>MAEEETNDSTLDLDRDKMDRSTDLLASQVGDSLSGMSLGAIRCLEQAVERAAAALDEEGEDSVFYDDGEAPVHGASGRPLFFGAKERSAEPQRLFKAKTAGVSVENGFNGSETDPRADGEDTRIIGLLYKSNNGSLLLTNHETAQPLTETVTQGSNQTPVGLQAHSGQKKLADKASAVHEMDVKHVPDTTAQPVDEDSGSQLEGKPETSSSSEDELSSGSQEEVEEEGTSKRSQDFLACQGNVSSGEAKSGLPRCKKSSNCNSSSKINTVSYRKIRKGNTRQKIVEFESMMMKQ</sequence>
<dbReference type="InterPro" id="IPR045346">
    <property type="entry name" value="Ermin"/>
</dbReference>
<proteinExistence type="predicted"/>
<comment type="subcellular location">
    <subcellularLocation>
        <location evidence="1">Cytoplasm</location>
        <location evidence="1">Cytoskeleton</location>
    </subcellularLocation>
</comment>
<keyword evidence="6" id="KW-1185">Reference proteome</keyword>
<feature type="compositionally biased region" description="Acidic residues" evidence="4">
    <location>
        <begin position="212"/>
        <end position="227"/>
    </location>
</feature>
<accession>A0ABD0WJ95</accession>
<dbReference type="PANTHER" id="PTHR47137">
    <property type="entry name" value="ERMIN"/>
    <property type="match status" value="1"/>
</dbReference>
<feature type="compositionally biased region" description="Polar residues" evidence="4">
    <location>
        <begin position="148"/>
        <end position="160"/>
    </location>
</feature>
<dbReference type="EMBL" id="JAGEUA010000010">
    <property type="protein sequence ID" value="KAL0963772.1"/>
    <property type="molecule type" value="Genomic_DNA"/>
</dbReference>
<evidence type="ECO:0008006" key="7">
    <source>
        <dbReference type="Google" id="ProtNLM"/>
    </source>
</evidence>
<name>A0ABD0WJ95_UMBPY</name>
<protein>
    <recommendedName>
        <fullName evidence="7">Ermin</fullName>
    </recommendedName>
</protein>
<evidence type="ECO:0000256" key="2">
    <source>
        <dbReference type="ARBA" id="ARBA00023203"/>
    </source>
</evidence>
<evidence type="ECO:0000313" key="6">
    <source>
        <dbReference type="Proteomes" id="UP001557470"/>
    </source>
</evidence>